<keyword evidence="2" id="KW-1185">Reference proteome</keyword>
<dbReference type="OrthoDB" id="7326421at2759"/>
<dbReference type="EMBL" id="CAKASE010000043">
    <property type="protein sequence ID" value="CAG9558641.1"/>
    <property type="molecule type" value="Genomic_DNA"/>
</dbReference>
<evidence type="ECO:0000313" key="2">
    <source>
        <dbReference type="Proteomes" id="UP000789524"/>
    </source>
</evidence>
<name>A0A8J2MIA2_9NEOP</name>
<protein>
    <submittedName>
        <fullName evidence="1">(African queen) hypothetical protein</fullName>
    </submittedName>
</protein>
<evidence type="ECO:0000313" key="1">
    <source>
        <dbReference type="EMBL" id="CAG9558641.1"/>
    </source>
</evidence>
<gene>
    <name evidence="1" type="ORF">DCHRY22_LOCUS686</name>
</gene>
<organism evidence="1 2">
    <name type="scientific">Danaus chrysippus</name>
    <name type="common">African queen</name>
    <dbReference type="NCBI Taxonomy" id="151541"/>
    <lineage>
        <taxon>Eukaryota</taxon>
        <taxon>Metazoa</taxon>
        <taxon>Ecdysozoa</taxon>
        <taxon>Arthropoda</taxon>
        <taxon>Hexapoda</taxon>
        <taxon>Insecta</taxon>
        <taxon>Pterygota</taxon>
        <taxon>Neoptera</taxon>
        <taxon>Endopterygota</taxon>
        <taxon>Lepidoptera</taxon>
        <taxon>Glossata</taxon>
        <taxon>Ditrysia</taxon>
        <taxon>Papilionoidea</taxon>
        <taxon>Nymphalidae</taxon>
        <taxon>Danainae</taxon>
        <taxon>Danaini</taxon>
        <taxon>Danaina</taxon>
        <taxon>Danaus</taxon>
        <taxon>Anosia</taxon>
    </lineage>
</organism>
<dbReference type="AlphaFoldDB" id="A0A8J2MIA2"/>
<comment type="caution">
    <text evidence="1">The sequence shown here is derived from an EMBL/GenBank/DDBJ whole genome shotgun (WGS) entry which is preliminary data.</text>
</comment>
<reference evidence="1" key="1">
    <citation type="submission" date="2021-09" db="EMBL/GenBank/DDBJ databases">
        <authorList>
            <person name="Martin H S."/>
        </authorList>
    </citation>
    <scope>NUCLEOTIDE SEQUENCE</scope>
</reference>
<proteinExistence type="predicted"/>
<dbReference type="Proteomes" id="UP000789524">
    <property type="component" value="Unassembled WGS sequence"/>
</dbReference>
<accession>A0A8J2MIA2</accession>
<sequence length="105" mass="12140">MRTSISGNGKIVFKVRGQDDEIINLSWCPQYEVILKKILKVSQNHIHLESKLDKLKLKDDEDDLNGSGISKNVPEDTFDETIAQEDDMFDIYKDHEADEFGHKKF</sequence>